<reference evidence="2 3" key="1">
    <citation type="journal article" date="2013" name="Nature">
        <title>The genomes of four tapeworm species reveal adaptations to parasitism.</title>
        <authorList>
            <person name="Tsai I.J."/>
            <person name="Zarowiecki M."/>
            <person name="Holroyd N."/>
            <person name="Garciarrubio A."/>
            <person name="Sanchez-Flores A."/>
            <person name="Brooks K.L."/>
            <person name="Tracey A."/>
            <person name="Bobes R.J."/>
            <person name="Fragoso G."/>
            <person name="Sciutto E."/>
            <person name="Aslett M."/>
            <person name="Beasley H."/>
            <person name="Bennett H.M."/>
            <person name="Cai J."/>
            <person name="Camicia F."/>
            <person name="Clark R."/>
            <person name="Cucher M."/>
            <person name="De Silva N."/>
            <person name="Day T.A."/>
            <person name="Deplazes P."/>
            <person name="Estrada K."/>
            <person name="Fernandez C."/>
            <person name="Holland P.W."/>
            <person name="Hou J."/>
            <person name="Hu S."/>
            <person name="Huckvale T."/>
            <person name="Hung S.S."/>
            <person name="Kamenetzky L."/>
            <person name="Keane J.A."/>
            <person name="Kiss F."/>
            <person name="Koziol U."/>
            <person name="Lambert O."/>
            <person name="Liu K."/>
            <person name="Luo X."/>
            <person name="Luo Y."/>
            <person name="Macchiaroli N."/>
            <person name="Nichol S."/>
            <person name="Paps J."/>
            <person name="Parkinson J."/>
            <person name="Pouchkina-Stantcheva N."/>
            <person name="Riddiford N."/>
            <person name="Rosenzvit M."/>
            <person name="Salinas G."/>
            <person name="Wasmuth J.D."/>
            <person name="Zamanian M."/>
            <person name="Zheng Y."/>
            <person name="Cai X."/>
            <person name="Soberon X."/>
            <person name="Olson P.D."/>
            <person name="Laclette J.P."/>
            <person name="Brehm K."/>
            <person name="Berriman M."/>
            <person name="Garciarrubio A."/>
            <person name="Bobes R.J."/>
            <person name="Fragoso G."/>
            <person name="Sanchez-Flores A."/>
            <person name="Estrada K."/>
            <person name="Cevallos M.A."/>
            <person name="Morett E."/>
            <person name="Gonzalez V."/>
            <person name="Portillo T."/>
            <person name="Ochoa-Leyva A."/>
            <person name="Jose M.V."/>
            <person name="Sciutto E."/>
            <person name="Landa A."/>
            <person name="Jimenez L."/>
            <person name="Valdes V."/>
            <person name="Carrero J.C."/>
            <person name="Larralde C."/>
            <person name="Morales-Montor J."/>
            <person name="Limon-Lason J."/>
            <person name="Soberon X."/>
            <person name="Laclette J.P."/>
        </authorList>
    </citation>
    <scope>NUCLEOTIDE SEQUENCE [LARGE SCALE GENOMIC DNA]</scope>
</reference>
<evidence type="ECO:0000256" key="1">
    <source>
        <dbReference type="SAM" id="MobiDB-lite"/>
    </source>
</evidence>
<dbReference type="SUPFAM" id="SSF52540">
    <property type="entry name" value="P-loop containing nucleoside triphosphate hydrolases"/>
    <property type="match status" value="1"/>
</dbReference>
<protein>
    <submittedName>
        <fullName evidence="2 4">Cyclic nucleotide phosphodiesterase</fullName>
    </submittedName>
</protein>
<gene>
    <name evidence="2" type="ORF">EgrG_000101300</name>
</gene>
<reference evidence="2" key="2">
    <citation type="submission" date="2014-06" db="EMBL/GenBank/DDBJ databases">
        <authorList>
            <person name="Aslett M."/>
        </authorList>
    </citation>
    <scope>NUCLEOTIDE SEQUENCE</scope>
</reference>
<dbReference type="OrthoDB" id="513595at2759"/>
<feature type="compositionally biased region" description="Polar residues" evidence="1">
    <location>
        <begin position="1"/>
        <end position="18"/>
    </location>
</feature>
<reference evidence="4" key="3">
    <citation type="submission" date="2020-10" db="UniProtKB">
        <authorList>
            <consortium name="WormBaseParasite"/>
        </authorList>
    </citation>
    <scope>IDENTIFICATION</scope>
</reference>
<dbReference type="AlphaFoldDB" id="A0A068WSR3"/>
<dbReference type="PANTHER" id="PTHR13413">
    <property type="entry name" value="YLP MOTIF CONTAINING PROTEIN NUCLEAR PROTEIN ZAP"/>
    <property type="match status" value="1"/>
</dbReference>
<organism evidence="2">
    <name type="scientific">Echinococcus granulosus</name>
    <name type="common">Hydatid tapeworm</name>
    <dbReference type="NCBI Taxonomy" id="6210"/>
    <lineage>
        <taxon>Eukaryota</taxon>
        <taxon>Metazoa</taxon>
        <taxon>Spiralia</taxon>
        <taxon>Lophotrochozoa</taxon>
        <taxon>Platyhelminthes</taxon>
        <taxon>Cestoda</taxon>
        <taxon>Eucestoda</taxon>
        <taxon>Cyclophyllidea</taxon>
        <taxon>Taeniidae</taxon>
        <taxon>Echinococcus</taxon>
        <taxon>Echinococcus granulosus group</taxon>
    </lineage>
</organism>
<dbReference type="WBParaSite" id="EgrG_000101300">
    <property type="protein sequence ID" value="EgrG_000101300"/>
    <property type="gene ID" value="EgrG_000101300"/>
</dbReference>
<name>A0A068WSR3_ECHGR</name>
<dbReference type="EMBL" id="LK028584">
    <property type="protein sequence ID" value="CDS21527.1"/>
    <property type="molecule type" value="Genomic_DNA"/>
</dbReference>
<dbReference type="Pfam" id="PF13671">
    <property type="entry name" value="AAA_33"/>
    <property type="match status" value="1"/>
</dbReference>
<evidence type="ECO:0000313" key="3">
    <source>
        <dbReference type="Proteomes" id="UP000492820"/>
    </source>
</evidence>
<accession>A0A068WSR3</accession>
<dbReference type="Gene3D" id="3.40.50.300">
    <property type="entry name" value="P-loop containing nucleotide triphosphate hydrolases"/>
    <property type="match status" value="1"/>
</dbReference>
<feature type="region of interest" description="Disordered" evidence="1">
    <location>
        <begin position="191"/>
        <end position="221"/>
    </location>
</feature>
<dbReference type="PANTHER" id="PTHR13413:SF0">
    <property type="entry name" value="YLP MOTIF-CONTAINING PROTEIN 1"/>
    <property type="match status" value="1"/>
</dbReference>
<feature type="region of interest" description="Disordered" evidence="1">
    <location>
        <begin position="144"/>
        <end position="168"/>
    </location>
</feature>
<feature type="region of interest" description="Disordered" evidence="1">
    <location>
        <begin position="1"/>
        <end position="20"/>
    </location>
</feature>
<feature type="compositionally biased region" description="Basic and acidic residues" evidence="1">
    <location>
        <begin position="193"/>
        <end position="215"/>
    </location>
</feature>
<dbReference type="InterPro" id="IPR027417">
    <property type="entry name" value="P-loop_NTPase"/>
</dbReference>
<evidence type="ECO:0000313" key="2">
    <source>
        <dbReference type="EMBL" id="CDS21527.1"/>
    </source>
</evidence>
<dbReference type="InterPro" id="IPR026314">
    <property type="entry name" value="YLP_motif_con_p1"/>
</dbReference>
<dbReference type="GO" id="GO:0032204">
    <property type="term" value="P:regulation of telomere maintenance"/>
    <property type="evidence" value="ECO:0007669"/>
    <property type="project" value="TreeGrafter"/>
</dbReference>
<sequence length="617" mass="69723">MQNNYSSYTPRGIPQNNPGAGFYPTATPPDLRFYDWQYGPSMHGNKSNCYLPADFQRPPCQTFLGTRSSGVPHPVNYPNFNILSCGDYPNPQLDRDYRQAFGREFEQGYVEQQTPRNSDQGTYYSQSYNERLSNSHHHYDFHAGSVRSSSREHPIHYTGPPQDQDWRIPQPALEPQVSSWGSGMSSYNYGYRQGDRYQNDRERYGNQSQYRERSRSPPTGRDLGYNQEFWYHPGGNECPFSLGYISSTYRTSSSMPSQRPLFAVAQSTSSQRIASETLLMNPGRKTRPPKILVILRGLPGSGKSTLAKLIKEKEAKAAEDEGRSAAVRVLSIDDFFVNEEGRFVYEAEMEEVYRKQLVKLLSRQIDNGLFNFLLVDAVNRSAAELEELAVQARSKHFQVYVIEVSTSLTICLSRSAGRRSESDVRAIFAGWEPTPSRYTIIDANSLQQEITAEEVDMEADSGTEDGTSPQSSPAPPPSASGVCGEDLNKVGNGKGGSDDDEDEEDTSRGAWGLTKSKWDDDASFQRLERLDGLTRKLYHSNSSSTLSMAEYLKDEASQFRMRKEGVKRVTWADIEALRENSRMRELGFVVGQTDWNRMTEENDAKIASQALTRTKYF</sequence>
<dbReference type="Proteomes" id="UP000492820">
    <property type="component" value="Unassembled WGS sequence"/>
</dbReference>
<dbReference type="GO" id="GO:0005634">
    <property type="term" value="C:nucleus"/>
    <property type="evidence" value="ECO:0007669"/>
    <property type="project" value="InterPro"/>
</dbReference>
<proteinExistence type="predicted"/>
<feature type="region of interest" description="Disordered" evidence="1">
    <location>
        <begin position="455"/>
        <end position="514"/>
    </location>
</feature>
<evidence type="ECO:0000313" key="4">
    <source>
        <dbReference type="WBParaSite" id="EgrG_000101300"/>
    </source>
</evidence>